<evidence type="ECO:0000313" key="3">
    <source>
        <dbReference type="EMBL" id="PWR22435.1"/>
    </source>
</evidence>
<protein>
    <recommendedName>
        <fullName evidence="2">Ysc84 actin-binding domain-containing protein</fullName>
    </recommendedName>
</protein>
<proteinExistence type="predicted"/>
<keyword evidence="1" id="KW-0732">Signal</keyword>
<dbReference type="PROSITE" id="PS51318">
    <property type="entry name" value="TAT"/>
    <property type="match status" value="1"/>
</dbReference>
<dbReference type="InterPro" id="IPR006311">
    <property type="entry name" value="TAT_signal"/>
</dbReference>
<dbReference type="EMBL" id="QGLF01000002">
    <property type="protein sequence ID" value="PWR22435.1"/>
    <property type="molecule type" value="Genomic_DNA"/>
</dbReference>
<dbReference type="CDD" id="cd11524">
    <property type="entry name" value="SYLF"/>
    <property type="match status" value="1"/>
</dbReference>
<gene>
    <name evidence="3" type="ORF">DKG75_09090</name>
</gene>
<feature type="chain" id="PRO_5016366281" description="Ysc84 actin-binding domain-containing protein" evidence="1">
    <location>
        <begin position="27"/>
        <end position="229"/>
    </location>
</feature>
<dbReference type="OrthoDB" id="9782434at2"/>
<dbReference type="PANTHER" id="PTHR15629">
    <property type="entry name" value="SH3YL1 PROTEIN"/>
    <property type="match status" value="1"/>
</dbReference>
<dbReference type="Pfam" id="PF04366">
    <property type="entry name" value="Ysc84"/>
    <property type="match status" value="1"/>
</dbReference>
<accession>A0A317EB63</accession>
<dbReference type="InterPro" id="IPR051702">
    <property type="entry name" value="SH3_domain_YSC84-like"/>
</dbReference>
<dbReference type="GO" id="GO:0035091">
    <property type="term" value="F:phosphatidylinositol binding"/>
    <property type="evidence" value="ECO:0007669"/>
    <property type="project" value="TreeGrafter"/>
</dbReference>
<evidence type="ECO:0000256" key="1">
    <source>
        <dbReference type="SAM" id="SignalP"/>
    </source>
</evidence>
<evidence type="ECO:0000259" key="2">
    <source>
        <dbReference type="Pfam" id="PF04366"/>
    </source>
</evidence>
<feature type="domain" description="Ysc84 actin-binding" evidence="2">
    <location>
        <begin position="105"/>
        <end position="226"/>
    </location>
</feature>
<organism evidence="3 4">
    <name type="scientific">Zavarzinia compransoris</name>
    <dbReference type="NCBI Taxonomy" id="1264899"/>
    <lineage>
        <taxon>Bacteria</taxon>
        <taxon>Pseudomonadati</taxon>
        <taxon>Pseudomonadota</taxon>
        <taxon>Alphaproteobacteria</taxon>
        <taxon>Rhodospirillales</taxon>
        <taxon>Zavarziniaceae</taxon>
        <taxon>Zavarzinia</taxon>
    </lineage>
</organism>
<dbReference type="Proteomes" id="UP000246077">
    <property type="component" value="Unassembled WGS sequence"/>
</dbReference>
<reference evidence="4" key="1">
    <citation type="submission" date="2018-05" db="EMBL/GenBank/DDBJ databases">
        <title>Zavarzinia sp. HR-AS.</title>
        <authorList>
            <person name="Lee Y."/>
            <person name="Jeon C.O."/>
        </authorList>
    </citation>
    <scope>NUCLEOTIDE SEQUENCE [LARGE SCALE GENOMIC DNA]</scope>
    <source>
        <strain evidence="4">DSM 1231</strain>
    </source>
</reference>
<sequence>MISRRSLMGGAFTAIALAGTSRLARAATDQQELVDRARITIDSMGKDPSYGDMRAYLARSVGCLIVPQLLKAGFIIGGSGGDGVLLGRNTANGSWSAPAFYSLAAGSIGLQIGAQASEVVLVINKERGLEAIMKNEMKLGADASVAVGPVGSGVQAATTTNFEADIYSYARSKGLFAGASLEGAGILSSTSWNTAYYGRALNPRDIVLNRLVDNAGANALKATLATVAR</sequence>
<dbReference type="PANTHER" id="PTHR15629:SF2">
    <property type="entry name" value="SH3 DOMAIN-CONTAINING YSC84-LIKE PROTEIN 1"/>
    <property type="match status" value="1"/>
</dbReference>
<comment type="caution">
    <text evidence="3">The sequence shown here is derived from an EMBL/GenBank/DDBJ whole genome shotgun (WGS) entry which is preliminary data.</text>
</comment>
<dbReference type="InterPro" id="IPR007461">
    <property type="entry name" value="Ysc84_actin-binding"/>
</dbReference>
<evidence type="ECO:0000313" key="4">
    <source>
        <dbReference type="Proteomes" id="UP000246077"/>
    </source>
</evidence>
<name>A0A317EB63_9PROT</name>
<feature type="signal peptide" evidence="1">
    <location>
        <begin position="1"/>
        <end position="26"/>
    </location>
</feature>
<dbReference type="AlphaFoldDB" id="A0A317EB63"/>
<keyword evidence="4" id="KW-1185">Reference proteome</keyword>